<dbReference type="STRING" id="240015.ACP_0434"/>
<keyword evidence="4" id="KW-1185">Reference proteome</keyword>
<accession>C1F0T7</accession>
<dbReference type="InterPro" id="IPR010195">
    <property type="entry name" value="Uncharacterised_peroxidase-rel"/>
</dbReference>
<dbReference type="RefSeq" id="WP_012680828.1">
    <property type="nucleotide sequence ID" value="NC_012483.1"/>
</dbReference>
<dbReference type="NCBIfam" id="TIGR01926">
    <property type="entry name" value="peroxid_rel"/>
    <property type="match status" value="1"/>
</dbReference>
<organism evidence="3 4">
    <name type="scientific">Acidobacterium capsulatum (strain ATCC 51196 / DSM 11244 / BCRC 80197 / JCM 7670 / NBRC 15755 / NCIMB 13165 / 161)</name>
    <dbReference type="NCBI Taxonomy" id="240015"/>
    <lineage>
        <taxon>Bacteria</taxon>
        <taxon>Pseudomonadati</taxon>
        <taxon>Acidobacteriota</taxon>
        <taxon>Terriglobia</taxon>
        <taxon>Terriglobales</taxon>
        <taxon>Acidobacteriaceae</taxon>
        <taxon>Acidobacterium</taxon>
    </lineage>
</organism>
<dbReference type="PANTHER" id="PTHR35446:SF2">
    <property type="entry name" value="CARBOXYMUCONOLACTONE DECARBOXYLASE-LIKE DOMAIN-CONTAINING PROTEIN"/>
    <property type="match status" value="1"/>
</dbReference>
<dbReference type="SUPFAM" id="SSF69118">
    <property type="entry name" value="AhpD-like"/>
    <property type="match status" value="1"/>
</dbReference>
<feature type="domain" description="Carboxymuconolactone decarboxylase-like" evidence="2">
    <location>
        <begin position="68"/>
        <end position="146"/>
    </location>
</feature>
<keyword evidence="3" id="KW-0575">Peroxidase</keyword>
<reference evidence="3 4" key="1">
    <citation type="journal article" date="2009" name="Appl. Environ. Microbiol.">
        <title>Three genomes from the phylum Acidobacteria provide insight into the lifestyles of these microorganisms in soils.</title>
        <authorList>
            <person name="Ward N.L."/>
            <person name="Challacombe J.F."/>
            <person name="Janssen P.H."/>
            <person name="Henrissat B."/>
            <person name="Coutinho P.M."/>
            <person name="Wu M."/>
            <person name="Xie G."/>
            <person name="Haft D.H."/>
            <person name="Sait M."/>
            <person name="Badger J."/>
            <person name="Barabote R.D."/>
            <person name="Bradley B."/>
            <person name="Brettin T.S."/>
            <person name="Brinkac L.M."/>
            <person name="Bruce D."/>
            <person name="Creasy T."/>
            <person name="Daugherty S.C."/>
            <person name="Davidsen T.M."/>
            <person name="DeBoy R.T."/>
            <person name="Detter J.C."/>
            <person name="Dodson R.J."/>
            <person name="Durkin A.S."/>
            <person name="Ganapathy A."/>
            <person name="Gwinn-Giglio M."/>
            <person name="Han C.S."/>
            <person name="Khouri H."/>
            <person name="Kiss H."/>
            <person name="Kothari S.P."/>
            <person name="Madupu R."/>
            <person name="Nelson K.E."/>
            <person name="Nelson W.C."/>
            <person name="Paulsen I."/>
            <person name="Penn K."/>
            <person name="Ren Q."/>
            <person name="Rosovitz M.J."/>
            <person name="Selengut J.D."/>
            <person name="Shrivastava S."/>
            <person name="Sullivan S.A."/>
            <person name="Tapia R."/>
            <person name="Thompson L.S."/>
            <person name="Watkins K.L."/>
            <person name="Yang Q."/>
            <person name="Yu C."/>
            <person name="Zafar N."/>
            <person name="Zhou L."/>
            <person name="Kuske C.R."/>
        </authorList>
    </citation>
    <scope>NUCLEOTIDE SEQUENCE [LARGE SCALE GENOMIC DNA]</scope>
    <source>
        <strain evidence="4">ATCC 51196 / DSM 11244 / BCRC 80197 / JCM 7670 / NBRC 15755 / NCIMB 13165 / 161</strain>
    </source>
</reference>
<feature type="compositionally biased region" description="Polar residues" evidence="1">
    <location>
        <begin position="1"/>
        <end position="27"/>
    </location>
</feature>
<dbReference type="NCBIfam" id="TIGR00778">
    <property type="entry name" value="ahpD_dom"/>
    <property type="match status" value="1"/>
</dbReference>
<proteinExistence type="predicted"/>
<dbReference type="InterPro" id="IPR029032">
    <property type="entry name" value="AhpD-like"/>
</dbReference>
<name>C1F0T7_ACIC5</name>
<dbReference type="AlphaFoldDB" id="C1F0T7"/>
<dbReference type="Gene3D" id="1.20.1290.10">
    <property type="entry name" value="AhpD-like"/>
    <property type="match status" value="1"/>
</dbReference>
<evidence type="ECO:0000313" key="3">
    <source>
        <dbReference type="EMBL" id="ACO33774.1"/>
    </source>
</evidence>
<gene>
    <name evidence="3" type="ordered locus">ACP_0434</name>
</gene>
<evidence type="ECO:0000259" key="2">
    <source>
        <dbReference type="Pfam" id="PF02627"/>
    </source>
</evidence>
<dbReference type="HOGENOM" id="CLU_082760_4_3_0"/>
<dbReference type="GO" id="GO:0051920">
    <property type="term" value="F:peroxiredoxin activity"/>
    <property type="evidence" value="ECO:0007669"/>
    <property type="project" value="InterPro"/>
</dbReference>
<dbReference type="KEGG" id="aca:ACP_0434"/>
<evidence type="ECO:0000313" key="4">
    <source>
        <dbReference type="Proteomes" id="UP000002207"/>
    </source>
</evidence>
<dbReference type="PANTHER" id="PTHR35446">
    <property type="entry name" value="SI:CH211-175M2.5"/>
    <property type="match status" value="1"/>
</dbReference>
<dbReference type="InterPro" id="IPR003779">
    <property type="entry name" value="CMD-like"/>
</dbReference>
<feature type="region of interest" description="Disordered" evidence="1">
    <location>
        <begin position="1"/>
        <end position="32"/>
    </location>
</feature>
<dbReference type="eggNOG" id="COG2128">
    <property type="taxonomic scope" value="Bacteria"/>
</dbReference>
<evidence type="ECO:0000256" key="1">
    <source>
        <dbReference type="SAM" id="MobiDB-lite"/>
    </source>
</evidence>
<keyword evidence="3" id="KW-0560">Oxidoreductase</keyword>
<dbReference type="Proteomes" id="UP000002207">
    <property type="component" value="Chromosome"/>
</dbReference>
<sequence>MTSEFATNSPQQETQQQHRAVPSSSNLPLVEEDSASEEVRALFGKYRETFGRNDLPGIVLCFATHAPMLRGMLEIAEGLLFVDTHLTRRQKEMIATFVSVQNACPYCADSHSYLFRAEGGSTELLCALRKAETDSPQFTPAEQELLRLCSRVNGDSHSVRPADMERARKAGWNEAQIAEAVHITALFAAFNRIANAFGLSSPYPNGLEGQP</sequence>
<dbReference type="InterPro" id="IPR004675">
    <property type="entry name" value="AhpD_core"/>
</dbReference>
<dbReference type="InParanoid" id="C1F0T7"/>
<dbReference type="Pfam" id="PF02627">
    <property type="entry name" value="CMD"/>
    <property type="match status" value="1"/>
</dbReference>
<dbReference type="OrthoDB" id="9810664at2"/>
<protein>
    <submittedName>
        <fullName evidence="3">Alkylhydroperoxidase AhpD domain protein</fullName>
    </submittedName>
</protein>
<dbReference type="EMBL" id="CP001472">
    <property type="protein sequence ID" value="ACO33774.1"/>
    <property type="molecule type" value="Genomic_DNA"/>
</dbReference>